<dbReference type="Gene3D" id="3.40.50.200">
    <property type="entry name" value="Peptidase S8/S53 domain"/>
    <property type="match status" value="1"/>
</dbReference>
<dbReference type="RefSeq" id="XP_062634882.1">
    <property type="nucleotide sequence ID" value="XM_062777940.1"/>
</dbReference>
<sequence length="514" mass="55176">MRLQSGSFILYQAFGALALWATVNGQGVEPRIALKLTDAAHAKQQDDPNFITSLVQRTQPQSLRPSNPKVDVDKILKSQRFEDLESRVPPSNRLAKPALPNFDAWYNIRVELHPGASSRRATDNGAPANHTGVDNPTVALPADTLDLIHRLHKLAEVESVHALYPGPPPSVNPSDDPRSVNQGYLNAAPEGINARYAWGVTGGDGTGVNIIDVEQGWNFNHEDLVAAGVTLISGRNEAYFSHGTSVLGEMVMVDNTIGGIGIIPNAKVRAVSQHREDFTYNTADAILDAAAHLTFGDIILIEAQEFDPVSGVYYWPVEIADANFDAIQVATALGITVVQAGCNGAYDLDAYVNLDGKHIFDRSSPDFRDSGAIMVGGSTFTVPHSRWYSSNYGSRIDVYAWAESIDTSDSDDDVGSASYYTSWFGGTSGASPIIVSASAIIQGLSLAQNNVKLAPAALREILSNPANNGTATANPSVDRIGVMPNLQTIIDTHFNGTNPGSGCNKKRVKRVKRV</sequence>
<organism evidence="4 5">
    <name type="scientific">Dichotomopilus funicola</name>
    <dbReference type="NCBI Taxonomy" id="1934379"/>
    <lineage>
        <taxon>Eukaryota</taxon>
        <taxon>Fungi</taxon>
        <taxon>Dikarya</taxon>
        <taxon>Ascomycota</taxon>
        <taxon>Pezizomycotina</taxon>
        <taxon>Sordariomycetes</taxon>
        <taxon>Sordariomycetidae</taxon>
        <taxon>Sordariales</taxon>
        <taxon>Chaetomiaceae</taxon>
        <taxon>Dichotomopilus</taxon>
    </lineage>
</organism>
<evidence type="ECO:0000256" key="2">
    <source>
        <dbReference type="SAM" id="MobiDB-lite"/>
    </source>
</evidence>
<name>A0AAN6V0Y5_9PEZI</name>
<dbReference type="PROSITE" id="PS51892">
    <property type="entry name" value="SUBTILASE"/>
    <property type="match status" value="1"/>
</dbReference>
<dbReference type="GO" id="GO:0006508">
    <property type="term" value="P:proteolysis"/>
    <property type="evidence" value="ECO:0007669"/>
    <property type="project" value="InterPro"/>
</dbReference>
<comment type="similarity">
    <text evidence="1">Belongs to the peptidase S8 family.</text>
</comment>
<comment type="caution">
    <text evidence="4">The sequence shown here is derived from an EMBL/GenBank/DDBJ whole genome shotgun (WGS) entry which is preliminary data.</text>
</comment>
<evidence type="ECO:0000313" key="5">
    <source>
        <dbReference type="Proteomes" id="UP001302676"/>
    </source>
</evidence>
<keyword evidence="5" id="KW-1185">Reference proteome</keyword>
<dbReference type="Proteomes" id="UP001302676">
    <property type="component" value="Unassembled WGS sequence"/>
</dbReference>
<protein>
    <submittedName>
        <fullName evidence="4">Peptidase S8/S53 domain-containing protein</fullName>
    </submittedName>
</protein>
<gene>
    <name evidence="4" type="ORF">C8A04DRAFT_14035</name>
</gene>
<feature type="signal peptide" evidence="3">
    <location>
        <begin position="1"/>
        <end position="25"/>
    </location>
</feature>
<reference evidence="4" key="2">
    <citation type="submission" date="2023-05" db="EMBL/GenBank/DDBJ databases">
        <authorList>
            <consortium name="Lawrence Berkeley National Laboratory"/>
            <person name="Steindorff A."/>
            <person name="Hensen N."/>
            <person name="Bonometti L."/>
            <person name="Westerberg I."/>
            <person name="Brannstrom I.O."/>
            <person name="Guillou S."/>
            <person name="Cros-Aarteil S."/>
            <person name="Calhoun S."/>
            <person name="Haridas S."/>
            <person name="Kuo A."/>
            <person name="Mondo S."/>
            <person name="Pangilinan J."/>
            <person name="Riley R."/>
            <person name="Labutti K."/>
            <person name="Andreopoulos B."/>
            <person name="Lipzen A."/>
            <person name="Chen C."/>
            <person name="Yanf M."/>
            <person name="Daum C."/>
            <person name="Ng V."/>
            <person name="Clum A."/>
            <person name="Ohm R."/>
            <person name="Martin F."/>
            <person name="Silar P."/>
            <person name="Natvig D."/>
            <person name="Lalanne C."/>
            <person name="Gautier V."/>
            <person name="Ament-Velasquez S.L."/>
            <person name="Kruys A."/>
            <person name="Hutchinson M.I."/>
            <person name="Powell A.J."/>
            <person name="Barry K."/>
            <person name="Miller A.N."/>
            <person name="Grigoriev I.V."/>
            <person name="Debuchy R."/>
            <person name="Gladieux P."/>
            <person name="Thoren M.H."/>
            <person name="Johannesson H."/>
        </authorList>
    </citation>
    <scope>NUCLEOTIDE SEQUENCE</scope>
    <source>
        <strain evidence="4">CBS 141.50</strain>
    </source>
</reference>
<dbReference type="GeneID" id="87814553"/>
<dbReference type="GO" id="GO:0004252">
    <property type="term" value="F:serine-type endopeptidase activity"/>
    <property type="evidence" value="ECO:0007669"/>
    <property type="project" value="InterPro"/>
</dbReference>
<feature type="chain" id="PRO_5043016019" evidence="3">
    <location>
        <begin position="26"/>
        <end position="514"/>
    </location>
</feature>
<dbReference type="CDD" id="cd04843">
    <property type="entry name" value="Peptidases_S8_11"/>
    <property type="match status" value="1"/>
</dbReference>
<evidence type="ECO:0000256" key="3">
    <source>
        <dbReference type="SAM" id="SignalP"/>
    </source>
</evidence>
<feature type="region of interest" description="Disordered" evidence="2">
    <location>
        <begin position="117"/>
        <end position="137"/>
    </location>
</feature>
<dbReference type="InterPro" id="IPR036852">
    <property type="entry name" value="Peptidase_S8/S53_dom_sf"/>
</dbReference>
<keyword evidence="3" id="KW-0732">Signal</keyword>
<dbReference type="PRINTS" id="PR00723">
    <property type="entry name" value="SUBTILISIN"/>
</dbReference>
<reference evidence="4" key="1">
    <citation type="journal article" date="2023" name="Mol. Phylogenet. Evol.">
        <title>Genome-scale phylogeny and comparative genomics of the fungal order Sordariales.</title>
        <authorList>
            <person name="Hensen N."/>
            <person name="Bonometti L."/>
            <person name="Westerberg I."/>
            <person name="Brannstrom I.O."/>
            <person name="Guillou S."/>
            <person name="Cros-Aarteil S."/>
            <person name="Calhoun S."/>
            <person name="Haridas S."/>
            <person name="Kuo A."/>
            <person name="Mondo S."/>
            <person name="Pangilinan J."/>
            <person name="Riley R."/>
            <person name="LaButti K."/>
            <person name="Andreopoulos B."/>
            <person name="Lipzen A."/>
            <person name="Chen C."/>
            <person name="Yan M."/>
            <person name="Daum C."/>
            <person name="Ng V."/>
            <person name="Clum A."/>
            <person name="Steindorff A."/>
            <person name="Ohm R.A."/>
            <person name="Martin F."/>
            <person name="Silar P."/>
            <person name="Natvig D.O."/>
            <person name="Lalanne C."/>
            <person name="Gautier V."/>
            <person name="Ament-Velasquez S.L."/>
            <person name="Kruys A."/>
            <person name="Hutchinson M.I."/>
            <person name="Powell A.J."/>
            <person name="Barry K."/>
            <person name="Miller A.N."/>
            <person name="Grigoriev I.V."/>
            <person name="Debuchy R."/>
            <person name="Gladieux P."/>
            <person name="Hiltunen Thoren M."/>
            <person name="Johannesson H."/>
        </authorList>
    </citation>
    <scope>NUCLEOTIDE SEQUENCE</scope>
    <source>
        <strain evidence="4">CBS 141.50</strain>
    </source>
</reference>
<dbReference type="EMBL" id="MU853610">
    <property type="protein sequence ID" value="KAK4141511.1"/>
    <property type="molecule type" value="Genomic_DNA"/>
</dbReference>
<proteinExistence type="inferred from homology"/>
<dbReference type="AlphaFoldDB" id="A0AAN6V0Y5"/>
<evidence type="ECO:0000313" key="4">
    <source>
        <dbReference type="EMBL" id="KAK4141511.1"/>
    </source>
</evidence>
<dbReference type="SUPFAM" id="SSF52743">
    <property type="entry name" value="Subtilisin-like"/>
    <property type="match status" value="1"/>
</dbReference>
<dbReference type="InterPro" id="IPR015500">
    <property type="entry name" value="Peptidase_S8_subtilisin-rel"/>
</dbReference>
<accession>A0AAN6V0Y5</accession>
<evidence type="ECO:0000256" key="1">
    <source>
        <dbReference type="PROSITE-ProRule" id="PRU01240"/>
    </source>
</evidence>
<dbReference type="InterPro" id="IPR034073">
    <property type="entry name" value="Subtilisin_DY-like_dom"/>
</dbReference>
<comment type="caution">
    <text evidence="1">Lacks conserved residue(s) required for the propagation of feature annotation.</text>
</comment>